<dbReference type="EMBL" id="JARKIB010000267">
    <property type="protein sequence ID" value="KAJ7718238.1"/>
    <property type="molecule type" value="Genomic_DNA"/>
</dbReference>
<evidence type="ECO:0000313" key="2">
    <source>
        <dbReference type="Proteomes" id="UP001215598"/>
    </source>
</evidence>
<proteinExistence type="predicted"/>
<dbReference type="AlphaFoldDB" id="A0AAD7MHV2"/>
<reference evidence="1" key="1">
    <citation type="submission" date="2023-03" db="EMBL/GenBank/DDBJ databases">
        <title>Massive genome expansion in bonnet fungi (Mycena s.s.) driven by repeated elements and novel gene families across ecological guilds.</title>
        <authorList>
            <consortium name="Lawrence Berkeley National Laboratory"/>
            <person name="Harder C.B."/>
            <person name="Miyauchi S."/>
            <person name="Viragh M."/>
            <person name="Kuo A."/>
            <person name="Thoen E."/>
            <person name="Andreopoulos B."/>
            <person name="Lu D."/>
            <person name="Skrede I."/>
            <person name="Drula E."/>
            <person name="Henrissat B."/>
            <person name="Morin E."/>
            <person name="Kohler A."/>
            <person name="Barry K."/>
            <person name="LaButti K."/>
            <person name="Morin E."/>
            <person name="Salamov A."/>
            <person name="Lipzen A."/>
            <person name="Mereny Z."/>
            <person name="Hegedus B."/>
            <person name="Baldrian P."/>
            <person name="Stursova M."/>
            <person name="Weitz H."/>
            <person name="Taylor A."/>
            <person name="Grigoriev I.V."/>
            <person name="Nagy L.G."/>
            <person name="Martin F."/>
            <person name="Kauserud H."/>
        </authorList>
    </citation>
    <scope>NUCLEOTIDE SEQUENCE</scope>
    <source>
        <strain evidence="1">CBHHK182m</strain>
    </source>
</reference>
<protein>
    <submittedName>
        <fullName evidence="1">Uncharacterized protein</fullName>
    </submittedName>
</protein>
<dbReference type="Proteomes" id="UP001215598">
    <property type="component" value="Unassembled WGS sequence"/>
</dbReference>
<sequence length="401" mass="44346">MSNYLDIELDPSLFPGFSADMLETMGHGDDAEYVYDPANPAFSPTNPTFGGGGYGDLSYPPPSQSLQFARSRLVEAEEFPASIPLPPRSLALGNAINLPRGPIPYEPHQASREAEILPMVACLNELLRPPPLLRQLTWRPAAPAHEIATCTAFESAPLLRSVSIHGQHDSPPLPLTQLVQLRFRVPRTPEIFASLEGLRDLTLMGSRWPLSYPNPIKLPNLRMLFVKRGQYLSLFVLPALEDLCVRDHPPDIVDFIDRSSCRLKKLTILSDVPDILPFLRRTPTLEELRLNSPSTIKVIISALTVTREGNDDADSNLVCPELRHVSLFGLKEQNDIITGAEMVCSRERSTRVSSLFLSLLDKSWMFCSSQVLSTSGVEVFTGVVAVGIYEAWLAEYPGSGE</sequence>
<comment type="caution">
    <text evidence="1">The sequence shown here is derived from an EMBL/GenBank/DDBJ whole genome shotgun (WGS) entry which is preliminary data.</text>
</comment>
<dbReference type="SUPFAM" id="SSF52047">
    <property type="entry name" value="RNI-like"/>
    <property type="match status" value="1"/>
</dbReference>
<organism evidence="1 2">
    <name type="scientific">Mycena metata</name>
    <dbReference type="NCBI Taxonomy" id="1033252"/>
    <lineage>
        <taxon>Eukaryota</taxon>
        <taxon>Fungi</taxon>
        <taxon>Dikarya</taxon>
        <taxon>Basidiomycota</taxon>
        <taxon>Agaricomycotina</taxon>
        <taxon>Agaricomycetes</taxon>
        <taxon>Agaricomycetidae</taxon>
        <taxon>Agaricales</taxon>
        <taxon>Marasmiineae</taxon>
        <taxon>Mycenaceae</taxon>
        <taxon>Mycena</taxon>
    </lineage>
</organism>
<accession>A0AAD7MHV2</accession>
<keyword evidence="2" id="KW-1185">Reference proteome</keyword>
<evidence type="ECO:0000313" key="1">
    <source>
        <dbReference type="EMBL" id="KAJ7718238.1"/>
    </source>
</evidence>
<name>A0AAD7MHV2_9AGAR</name>
<gene>
    <name evidence="1" type="ORF">B0H16DRAFT_1740132</name>
</gene>